<dbReference type="PANTHER" id="PTHR43179">
    <property type="entry name" value="RHAMNOSYLTRANSFERASE WBBL"/>
    <property type="match status" value="1"/>
</dbReference>
<dbReference type="AlphaFoldDB" id="A0A1U9KIT6"/>
<reference evidence="6 7" key="1">
    <citation type="submission" date="2016-03" db="EMBL/GenBank/DDBJ databases">
        <title>Acetic acid bacteria sequencing.</title>
        <authorList>
            <person name="Brandt J."/>
            <person name="Jakob F."/>
            <person name="Vogel R.F."/>
        </authorList>
    </citation>
    <scope>NUCLEOTIDE SEQUENCE [LARGE SCALE GENOMIC DNA]</scope>
    <source>
        <strain evidence="6 7">TMW2.1153</strain>
    </source>
</reference>
<feature type="domain" description="Glycosyltransferase 2-like" evidence="5">
    <location>
        <begin position="409"/>
        <end position="515"/>
    </location>
</feature>
<keyword evidence="3 6" id="KW-0808">Transferase</keyword>
<keyword evidence="2" id="KW-0328">Glycosyltransferase</keyword>
<evidence type="ECO:0000259" key="5">
    <source>
        <dbReference type="Pfam" id="PF00535"/>
    </source>
</evidence>
<dbReference type="STRING" id="435.A0U92_14150"/>
<dbReference type="KEGG" id="aace:A0U92_14150"/>
<feature type="region of interest" description="Disordered" evidence="4">
    <location>
        <begin position="1"/>
        <end position="20"/>
    </location>
</feature>
<dbReference type="EMBL" id="CP014692">
    <property type="protein sequence ID" value="AQS85724.1"/>
    <property type="molecule type" value="Genomic_DNA"/>
</dbReference>
<evidence type="ECO:0000256" key="4">
    <source>
        <dbReference type="SAM" id="MobiDB-lite"/>
    </source>
</evidence>
<evidence type="ECO:0000256" key="1">
    <source>
        <dbReference type="ARBA" id="ARBA00006739"/>
    </source>
</evidence>
<feature type="region of interest" description="Disordered" evidence="4">
    <location>
        <begin position="354"/>
        <end position="396"/>
    </location>
</feature>
<dbReference type="GO" id="GO:0016757">
    <property type="term" value="F:glycosyltransferase activity"/>
    <property type="evidence" value="ECO:0007669"/>
    <property type="project" value="UniProtKB-KW"/>
</dbReference>
<sequence length="1076" mass="115819">MVRRSTAGGRSRSSSRTAAAEALSAEIADATESGVAGLITPEDRENWEKWASGQAQSSFDRGESCWKAGDSAGALGWLERAHRMAPDSPNVMLLLAMARQACGYGAGSIALLETLTARHDVARLWCMLAAAHLRQGGTGEAVNALGRALSGHVCTEEMALLADRITAAAGCPGWCGLDGQDAVRVGAGISRLLSAENAGGSRPSRRKKRLAPVSGRLTVIADGHVCSVRQDEAGRLHPDSPDEFLNTTRLEVLWDGSPLPGSPLHPAAVMRAEGVVESSPEGVTGWVWHPANPDRAPFLCVLDPATDREITTFRAEAFSSEASSDIPLSRFRQITLSGGDLPAGLIRIVDETGRDLTGSPLEPGRGGPSAREKKRASTARKVQQAGVGVTTPSAMKARSSSRSGAAVLIVIPVYRDVSRTRACLESVLASLPAASRDSPRLLVINDASPEPDMGALLRSFAKDSRVALKENPVNRGFVATANIGLEAALSGQTRARDVVLLNSDTLVAGDWLDELHTVAWSAPDIGTVTPLSNDATIMSYPNVVEANPAPTPDQTAILMKLARSANKGVAIDIPTGHGFCLYIRNDCLEQTGLLRAELFAQGYGEENDFCLRAHRTGWRNVAAPGAYVAHVGSVSFGTTRNGLLRRNLALLNRLYPGYDALIAAHVSADPLFEARRRIDLLRWRRAGRLQSRETASGETPPVVLMVTHDYGGGVERVVRQRAGALKGAGSRPVLIRPVKGGCRIEGSGGEEDLLSASFPNLRFRLPTEWPRLLRLLTADPVDHIEWHHASGHHMAMREIASVLGVPYDVYVHDYIWFCPRISLVGRTRRYCGEPDVALCEDCVTTLGRSVDDDMPVADYVARSARELEAARSVIVPSDDAAQRMRRHFPALRPVVMPLEDDRPDLTLARYSQLFPSSSRAPLAGLPRTPGRFRVCVVGAIGKEKGYDVLLAAAREAREQGRPIEYVIVGHTPDDASLMETGHVHVTGFYREEEAIALIRAQQPDYGLIPSVWPETWCFALGVTWQAGVNAAAFDLGAVADRIRTTGRGHILPLGISAMQLNVILISLCQHSGERLS</sequence>
<proteinExistence type="inferred from homology"/>
<dbReference type="InterPro" id="IPR011990">
    <property type="entry name" value="TPR-like_helical_dom_sf"/>
</dbReference>
<dbReference type="Proteomes" id="UP000188937">
    <property type="component" value="Chromosome"/>
</dbReference>
<dbReference type="PANTHER" id="PTHR43179:SF12">
    <property type="entry name" value="GALACTOFURANOSYLTRANSFERASE GLFT2"/>
    <property type="match status" value="1"/>
</dbReference>
<dbReference type="InterPro" id="IPR001173">
    <property type="entry name" value="Glyco_trans_2-like"/>
</dbReference>
<evidence type="ECO:0000313" key="6">
    <source>
        <dbReference type="EMBL" id="AQS85724.1"/>
    </source>
</evidence>
<dbReference type="Gene3D" id="3.40.50.2000">
    <property type="entry name" value="Glycogen Phosphorylase B"/>
    <property type="match status" value="2"/>
</dbReference>
<organism evidence="6 7">
    <name type="scientific">Acetobacter aceti</name>
    <dbReference type="NCBI Taxonomy" id="435"/>
    <lineage>
        <taxon>Bacteria</taxon>
        <taxon>Pseudomonadati</taxon>
        <taxon>Pseudomonadota</taxon>
        <taxon>Alphaproteobacteria</taxon>
        <taxon>Acetobacterales</taxon>
        <taxon>Acetobacteraceae</taxon>
        <taxon>Acetobacter</taxon>
        <taxon>Acetobacter subgen. Acetobacter</taxon>
    </lineage>
</organism>
<dbReference type="OrthoDB" id="9771846at2"/>
<dbReference type="Pfam" id="PF00535">
    <property type="entry name" value="Glycos_transf_2"/>
    <property type="match status" value="1"/>
</dbReference>
<accession>A0A1U9KIT6</accession>
<name>A0A1U9KIT6_ACEAC</name>
<protein>
    <submittedName>
        <fullName evidence="6">Glycosyl transferase</fullName>
    </submittedName>
</protein>
<dbReference type="Gene3D" id="1.25.40.10">
    <property type="entry name" value="Tetratricopeptide repeat domain"/>
    <property type="match status" value="1"/>
</dbReference>
<evidence type="ECO:0000313" key="7">
    <source>
        <dbReference type="Proteomes" id="UP000188937"/>
    </source>
</evidence>
<dbReference type="SUPFAM" id="SSF53756">
    <property type="entry name" value="UDP-Glycosyltransferase/glycogen phosphorylase"/>
    <property type="match status" value="1"/>
</dbReference>
<dbReference type="Gene3D" id="3.90.550.10">
    <property type="entry name" value="Spore Coat Polysaccharide Biosynthesis Protein SpsA, Chain A"/>
    <property type="match status" value="1"/>
</dbReference>
<dbReference type="InterPro" id="IPR029044">
    <property type="entry name" value="Nucleotide-diphossugar_trans"/>
</dbReference>
<keyword evidence="7" id="KW-1185">Reference proteome</keyword>
<dbReference type="SUPFAM" id="SSF48452">
    <property type="entry name" value="TPR-like"/>
    <property type="match status" value="1"/>
</dbReference>
<evidence type="ECO:0000256" key="2">
    <source>
        <dbReference type="ARBA" id="ARBA00022676"/>
    </source>
</evidence>
<gene>
    <name evidence="6" type="ORF">A0U92_14150</name>
</gene>
<comment type="similarity">
    <text evidence="1">Belongs to the glycosyltransferase 2 family.</text>
</comment>
<evidence type="ECO:0000256" key="3">
    <source>
        <dbReference type="ARBA" id="ARBA00022679"/>
    </source>
</evidence>
<dbReference type="SUPFAM" id="SSF53448">
    <property type="entry name" value="Nucleotide-diphospho-sugar transferases"/>
    <property type="match status" value="1"/>
</dbReference>
<dbReference type="RefSeq" id="WP_077813773.1">
    <property type="nucleotide sequence ID" value="NZ_CP014692.1"/>
</dbReference>